<dbReference type="EMBL" id="QXFV01000651">
    <property type="protein sequence ID" value="KAE9031887.1"/>
    <property type="molecule type" value="Genomic_DNA"/>
</dbReference>
<dbReference type="Proteomes" id="UP000435112">
    <property type="component" value="Unassembled WGS sequence"/>
</dbReference>
<sequence length="59" mass="6244">MVASTVHLSMLAGATCTSHTTHNLGSVHALLSFLVDRCELSSATKRSLPSLSPRHGSRI</sequence>
<proteinExistence type="predicted"/>
<organism evidence="1 6">
    <name type="scientific">Phytophthora rubi</name>
    <dbReference type="NCBI Taxonomy" id="129364"/>
    <lineage>
        <taxon>Eukaryota</taxon>
        <taxon>Sar</taxon>
        <taxon>Stramenopiles</taxon>
        <taxon>Oomycota</taxon>
        <taxon>Peronosporomycetes</taxon>
        <taxon>Peronosporales</taxon>
        <taxon>Peronosporaceae</taxon>
        <taxon>Phytophthora</taxon>
    </lineage>
</organism>
<evidence type="ECO:0000313" key="1">
    <source>
        <dbReference type="EMBL" id="KAE9019572.1"/>
    </source>
</evidence>
<accession>A0A6A3LJK5</accession>
<dbReference type="Proteomes" id="UP000429607">
    <property type="component" value="Unassembled WGS sequence"/>
</dbReference>
<name>A0A6A3LJK5_9STRA</name>
<evidence type="ECO:0000313" key="4">
    <source>
        <dbReference type="Proteomes" id="UP000429607"/>
    </source>
</evidence>
<dbReference type="AlphaFoldDB" id="A0A6A3LJK5"/>
<protein>
    <submittedName>
        <fullName evidence="1">Uncharacterized protein</fullName>
    </submittedName>
</protein>
<comment type="caution">
    <text evidence="1">The sequence shown here is derived from an EMBL/GenBank/DDBJ whole genome shotgun (WGS) entry which is preliminary data.</text>
</comment>
<dbReference type="EMBL" id="QXFT01000858">
    <property type="protein sequence ID" value="KAE9334394.1"/>
    <property type="molecule type" value="Genomic_DNA"/>
</dbReference>
<evidence type="ECO:0000313" key="3">
    <source>
        <dbReference type="EMBL" id="KAE9334394.1"/>
    </source>
</evidence>
<gene>
    <name evidence="2" type="ORF">PR001_g10855</name>
    <name evidence="1" type="ORF">PR002_g12767</name>
    <name evidence="3" type="ORF">PR003_g13548</name>
</gene>
<dbReference type="EMBL" id="QXFU01000817">
    <property type="protein sequence ID" value="KAE9019572.1"/>
    <property type="molecule type" value="Genomic_DNA"/>
</dbReference>
<evidence type="ECO:0000313" key="6">
    <source>
        <dbReference type="Proteomes" id="UP000435112"/>
    </source>
</evidence>
<reference evidence="4 6" key="1">
    <citation type="submission" date="2018-09" db="EMBL/GenBank/DDBJ databases">
        <title>Genomic investigation of the strawberry pathogen Phytophthora fragariae indicates pathogenicity is determined by transcriptional variation in three key races.</title>
        <authorList>
            <person name="Adams T.M."/>
            <person name="Armitage A.D."/>
            <person name="Sobczyk M.K."/>
            <person name="Bates H.J."/>
            <person name="Dunwell J.M."/>
            <person name="Nellist C.F."/>
            <person name="Harrison R.J."/>
        </authorList>
    </citation>
    <scope>NUCLEOTIDE SEQUENCE [LARGE SCALE GENOMIC DNA]</scope>
    <source>
        <strain evidence="2 4">SCRP249</strain>
        <strain evidence="1 6">SCRP324</strain>
        <strain evidence="3 5">SCRP333</strain>
    </source>
</reference>
<evidence type="ECO:0000313" key="2">
    <source>
        <dbReference type="EMBL" id="KAE9031887.1"/>
    </source>
</evidence>
<dbReference type="Proteomes" id="UP000434957">
    <property type="component" value="Unassembled WGS sequence"/>
</dbReference>
<evidence type="ECO:0000313" key="5">
    <source>
        <dbReference type="Proteomes" id="UP000434957"/>
    </source>
</evidence>
<keyword evidence="5" id="KW-1185">Reference proteome</keyword>